<dbReference type="AlphaFoldDB" id="A0A9W8R9X1"/>
<feature type="region of interest" description="Disordered" evidence="1">
    <location>
        <begin position="22"/>
        <end position="61"/>
    </location>
</feature>
<reference evidence="2" key="1">
    <citation type="submission" date="2022-09" db="EMBL/GenBank/DDBJ databases">
        <title>Fusarium specimens isolated from Avocado Roots.</title>
        <authorList>
            <person name="Stajich J."/>
            <person name="Roper C."/>
            <person name="Heimlech-Rivalta G."/>
        </authorList>
    </citation>
    <scope>NUCLEOTIDE SEQUENCE</scope>
    <source>
        <strain evidence="2">A02</strain>
    </source>
</reference>
<proteinExistence type="predicted"/>
<sequence>MSEEVGDRRLVQDLTERSGTLSFEGKKSVTPDTVVDEVPDRSSGPADALNTNEVEESKLRGKATLHVGDRYAGDMPAWLKKKGVMNRIKKHDAADEADAHVGNVVGMGRD</sequence>
<organism evidence="2 3">
    <name type="scientific">Fusarium falciforme</name>
    <dbReference type="NCBI Taxonomy" id="195108"/>
    <lineage>
        <taxon>Eukaryota</taxon>
        <taxon>Fungi</taxon>
        <taxon>Dikarya</taxon>
        <taxon>Ascomycota</taxon>
        <taxon>Pezizomycotina</taxon>
        <taxon>Sordariomycetes</taxon>
        <taxon>Hypocreomycetidae</taxon>
        <taxon>Hypocreales</taxon>
        <taxon>Nectriaceae</taxon>
        <taxon>Fusarium</taxon>
        <taxon>Fusarium solani species complex</taxon>
    </lineage>
</organism>
<name>A0A9W8R9X1_9HYPO</name>
<comment type="caution">
    <text evidence="2">The sequence shown here is derived from an EMBL/GenBank/DDBJ whole genome shotgun (WGS) entry which is preliminary data.</text>
</comment>
<gene>
    <name evidence="2" type="ORF">NW755_005551</name>
</gene>
<evidence type="ECO:0000256" key="1">
    <source>
        <dbReference type="SAM" id="MobiDB-lite"/>
    </source>
</evidence>
<evidence type="ECO:0000313" key="3">
    <source>
        <dbReference type="Proteomes" id="UP001152087"/>
    </source>
</evidence>
<keyword evidence="3" id="KW-1185">Reference proteome</keyword>
<dbReference type="Proteomes" id="UP001152087">
    <property type="component" value="Unassembled WGS sequence"/>
</dbReference>
<evidence type="ECO:0000313" key="2">
    <source>
        <dbReference type="EMBL" id="KAJ4190409.1"/>
    </source>
</evidence>
<protein>
    <submittedName>
        <fullName evidence="2">Uncharacterized protein</fullName>
    </submittedName>
</protein>
<dbReference type="EMBL" id="JAOQAV010000011">
    <property type="protein sequence ID" value="KAJ4190409.1"/>
    <property type="molecule type" value="Genomic_DNA"/>
</dbReference>
<accession>A0A9W8R9X1</accession>